<evidence type="ECO:0000259" key="5">
    <source>
        <dbReference type="Pfam" id="PF02441"/>
    </source>
</evidence>
<evidence type="ECO:0000256" key="4">
    <source>
        <dbReference type="SAM" id="Phobius"/>
    </source>
</evidence>
<dbReference type="PANTHER" id="PTHR14359:SF6">
    <property type="entry name" value="PHOSPHOPANTOTHENOYLCYSTEINE DECARBOXYLASE"/>
    <property type="match status" value="1"/>
</dbReference>
<gene>
    <name evidence="6" type="ORF">AC579_4428</name>
</gene>
<dbReference type="GO" id="GO:0071513">
    <property type="term" value="C:phosphopantothenoylcysteine decarboxylase complex"/>
    <property type="evidence" value="ECO:0007669"/>
    <property type="project" value="TreeGrafter"/>
</dbReference>
<dbReference type="OrthoDB" id="1532798at2759"/>
<dbReference type="Gene3D" id="3.40.50.1950">
    <property type="entry name" value="Flavin prenyltransferase-like"/>
    <property type="match status" value="1"/>
</dbReference>
<feature type="domain" description="Flavoprotein" evidence="5">
    <location>
        <begin position="74"/>
        <end position="297"/>
    </location>
</feature>
<comment type="caution">
    <text evidence="6">The sequence shown here is derived from an EMBL/GenBank/DDBJ whole genome shotgun (WGS) entry which is preliminary data.</text>
</comment>
<organism evidence="6 7">
    <name type="scientific">Pseudocercospora musae</name>
    <dbReference type="NCBI Taxonomy" id="113226"/>
    <lineage>
        <taxon>Eukaryota</taxon>
        <taxon>Fungi</taxon>
        <taxon>Dikarya</taxon>
        <taxon>Ascomycota</taxon>
        <taxon>Pezizomycotina</taxon>
        <taxon>Dothideomycetes</taxon>
        <taxon>Dothideomycetidae</taxon>
        <taxon>Mycosphaerellales</taxon>
        <taxon>Mycosphaerellaceae</taxon>
        <taxon>Pseudocercospora</taxon>
    </lineage>
</organism>
<keyword evidence="4" id="KW-0812">Transmembrane</keyword>
<feature type="compositionally biased region" description="Basic and acidic residues" evidence="3">
    <location>
        <begin position="36"/>
        <end position="56"/>
    </location>
</feature>
<dbReference type="GO" id="GO:0015937">
    <property type="term" value="P:coenzyme A biosynthetic process"/>
    <property type="evidence" value="ECO:0007669"/>
    <property type="project" value="UniProtKB-KW"/>
</dbReference>
<dbReference type="Pfam" id="PF02441">
    <property type="entry name" value="Flavoprotein"/>
    <property type="match status" value="1"/>
</dbReference>
<dbReference type="GO" id="GO:0004633">
    <property type="term" value="F:phosphopantothenoylcysteine decarboxylase activity"/>
    <property type="evidence" value="ECO:0007669"/>
    <property type="project" value="TreeGrafter"/>
</dbReference>
<keyword evidence="4" id="KW-0472">Membrane</keyword>
<name>A0A139I1A1_9PEZI</name>
<keyword evidence="1" id="KW-0173">Coenzyme A biosynthesis</keyword>
<dbReference type="Proteomes" id="UP000073492">
    <property type="component" value="Unassembled WGS sequence"/>
</dbReference>
<protein>
    <recommendedName>
        <fullName evidence="5">Flavoprotein domain-containing protein</fullName>
    </recommendedName>
</protein>
<dbReference type="AlphaFoldDB" id="A0A139I1A1"/>
<evidence type="ECO:0000313" key="6">
    <source>
        <dbReference type="EMBL" id="KXT08485.1"/>
    </source>
</evidence>
<dbReference type="SUPFAM" id="SSF52507">
    <property type="entry name" value="Homo-oligomeric flavin-containing Cys decarboxylases, HFCD"/>
    <property type="match status" value="1"/>
</dbReference>
<dbReference type="InterPro" id="IPR036551">
    <property type="entry name" value="Flavin_trans-like"/>
</dbReference>
<dbReference type="InterPro" id="IPR003382">
    <property type="entry name" value="Flavoprotein"/>
</dbReference>
<keyword evidence="7" id="KW-1185">Reference proteome</keyword>
<evidence type="ECO:0000256" key="2">
    <source>
        <dbReference type="ARBA" id="ARBA00038350"/>
    </source>
</evidence>
<evidence type="ECO:0000256" key="1">
    <source>
        <dbReference type="ARBA" id="ARBA00022993"/>
    </source>
</evidence>
<evidence type="ECO:0000256" key="3">
    <source>
        <dbReference type="SAM" id="MobiDB-lite"/>
    </source>
</evidence>
<dbReference type="PANTHER" id="PTHR14359">
    <property type="entry name" value="HOMO-OLIGOMERIC FLAVIN CONTAINING CYS DECARBOXYLASE FAMILY"/>
    <property type="match status" value="1"/>
</dbReference>
<dbReference type="GO" id="GO:0010181">
    <property type="term" value="F:FMN binding"/>
    <property type="evidence" value="ECO:0007669"/>
    <property type="project" value="TreeGrafter"/>
</dbReference>
<feature type="transmembrane region" description="Helical" evidence="4">
    <location>
        <begin position="12"/>
        <end position="31"/>
    </location>
</feature>
<accession>A0A139I1A1</accession>
<evidence type="ECO:0000313" key="7">
    <source>
        <dbReference type="Proteomes" id="UP000073492"/>
    </source>
</evidence>
<comment type="similarity">
    <text evidence="2">Belongs to the HFCD (homooligomeric flavin containing Cys decarboxylase) superfamily.</text>
</comment>
<proteinExistence type="inferred from homology"/>
<feature type="region of interest" description="Disordered" evidence="3">
    <location>
        <begin position="36"/>
        <end position="59"/>
    </location>
</feature>
<sequence>MAAWQETDKALASMIRGVPTLVFLAGMAYWLSRSSKTRETTTRATQERGPKSDSDLPRPSILKASDHINDHKVHLLLAATGSVATIKIPNIIQALSHHTNLSMRVIVTESASQFLQGQSHEQPSLLEISKLPNVDAVYRDEDEWHEPWVRGNSILHIELRRWADLMVIAPLSANALAKIANGFSDTLLYSAVRAWDTAGLIDTPRPGISLPYGDSPAQKGTEREGKGRKGIIVAPAMNTAMWNHPATTKHTSVLEGEWNVENGGWFEVLRPIEKRIACGDTGSGGMKEWTEIVKTIETRLRLITSREPESK</sequence>
<keyword evidence="4" id="KW-1133">Transmembrane helix</keyword>
<reference evidence="6 7" key="1">
    <citation type="submission" date="2015-07" db="EMBL/GenBank/DDBJ databases">
        <title>Comparative genomics of the Sigatoka disease complex on banana suggests a link between parallel evolutionary changes in Pseudocercospora fijiensis and Pseudocercospora eumusae and increased virulence on the banana host.</title>
        <authorList>
            <person name="Chang T.-C."/>
            <person name="Salvucci A."/>
            <person name="Crous P.W."/>
            <person name="Stergiopoulos I."/>
        </authorList>
    </citation>
    <scope>NUCLEOTIDE SEQUENCE [LARGE SCALE GENOMIC DNA]</scope>
    <source>
        <strain evidence="6 7">CBS 116634</strain>
    </source>
</reference>
<dbReference type="STRING" id="113226.A0A139I1A1"/>
<dbReference type="EMBL" id="LFZO01000440">
    <property type="protein sequence ID" value="KXT08485.1"/>
    <property type="molecule type" value="Genomic_DNA"/>
</dbReference>